<dbReference type="GO" id="GO:0000271">
    <property type="term" value="P:polysaccharide biosynthetic process"/>
    <property type="evidence" value="ECO:0007669"/>
    <property type="project" value="UniProtKB-KW"/>
</dbReference>
<accession>A0A1I1DU02</accession>
<dbReference type="Pfam" id="PF17101">
    <property type="entry name" value="Stealth_CR1"/>
    <property type="match status" value="1"/>
</dbReference>
<dbReference type="EMBL" id="FOLL01000001">
    <property type="protein sequence ID" value="SFB78344.1"/>
    <property type="molecule type" value="Genomic_DNA"/>
</dbReference>
<keyword evidence="7" id="KW-1185">Reference proteome</keyword>
<dbReference type="InterPro" id="IPR031358">
    <property type="entry name" value="Stealth_CR1"/>
</dbReference>
<evidence type="ECO:0000256" key="1">
    <source>
        <dbReference type="ARBA" id="ARBA00007583"/>
    </source>
</evidence>
<dbReference type="OrthoDB" id="9776077at2"/>
<dbReference type="STRING" id="623281.SAMN05421747_10186"/>
<keyword evidence="2" id="KW-0808">Transferase</keyword>
<sequence>MPSSEQAPIDVVISWVDGNDPAHQQKIAPYLSRRARQSNDIAGPTRYRSSGEIFYCVASIFRFAPFVRKIFIITDNQNPNLDAFIRHNFPDSPIQLEIVDHSVLFSGYEAYLPVFNSRAIETCHHRIPGLSERYVYFNDDFFLVRPVQYSDWYRDDNIVAYGHWRNMPLDRLLWLIKPLKNGHKPIGFKDGMIAAARRLGYRWRYFHLEHMPHPLNRSVLARHFASHPEFLRSNISHKFRSAKQFNTQEMYYLLMFRAGKAILESPKDKFLYLKPVKRGKQYVKRKIATYTANPDIRFCCIGSLDLATETDRSVLLNWLKTILDVNLDAQ</sequence>
<dbReference type="Proteomes" id="UP000199577">
    <property type="component" value="Unassembled WGS sequence"/>
</dbReference>
<dbReference type="PANTHER" id="PTHR24045">
    <property type="match status" value="1"/>
</dbReference>
<evidence type="ECO:0000259" key="5">
    <source>
        <dbReference type="Pfam" id="PF17101"/>
    </source>
</evidence>
<reference evidence="6 7" key="1">
    <citation type="submission" date="2016-10" db="EMBL/GenBank/DDBJ databases">
        <authorList>
            <person name="de Groot N.N."/>
        </authorList>
    </citation>
    <scope>NUCLEOTIDE SEQUENCE [LARGE SCALE GENOMIC DNA]</scope>
    <source>
        <strain evidence="6 7">DSM 22900</strain>
    </source>
</reference>
<dbReference type="InterPro" id="IPR021520">
    <property type="entry name" value="Stealth_CR2"/>
</dbReference>
<dbReference type="InterPro" id="IPR047141">
    <property type="entry name" value="Stealth"/>
</dbReference>
<dbReference type="GO" id="GO:0016772">
    <property type="term" value="F:transferase activity, transferring phosphorus-containing groups"/>
    <property type="evidence" value="ECO:0007669"/>
    <property type="project" value="InterPro"/>
</dbReference>
<evidence type="ECO:0000256" key="3">
    <source>
        <dbReference type="ARBA" id="ARBA00023169"/>
    </source>
</evidence>
<organism evidence="6 7">
    <name type="scientific">Parapedobacter composti</name>
    <dbReference type="NCBI Taxonomy" id="623281"/>
    <lineage>
        <taxon>Bacteria</taxon>
        <taxon>Pseudomonadati</taxon>
        <taxon>Bacteroidota</taxon>
        <taxon>Sphingobacteriia</taxon>
        <taxon>Sphingobacteriales</taxon>
        <taxon>Sphingobacteriaceae</taxon>
        <taxon>Parapedobacter</taxon>
    </lineage>
</organism>
<dbReference type="RefSeq" id="WP_090969988.1">
    <property type="nucleotide sequence ID" value="NZ_FOLL01000001.1"/>
</dbReference>
<feature type="domain" description="Stealth protein CR1 conserved region 1" evidence="5">
    <location>
        <begin position="8"/>
        <end position="32"/>
    </location>
</feature>
<dbReference type="PANTHER" id="PTHR24045:SF0">
    <property type="entry name" value="N-ACETYLGLUCOSAMINE-1-PHOSPHOTRANSFERASE SUBUNITS ALPHA_BETA"/>
    <property type="match status" value="1"/>
</dbReference>
<evidence type="ECO:0000256" key="2">
    <source>
        <dbReference type="ARBA" id="ARBA00022679"/>
    </source>
</evidence>
<protein>
    <submittedName>
        <fullName evidence="6">Stealth protein CR1, conserved region 1</fullName>
    </submittedName>
</protein>
<keyword evidence="3" id="KW-0270">Exopolysaccharide synthesis</keyword>
<dbReference type="Pfam" id="PF11380">
    <property type="entry name" value="Stealth_CR2"/>
    <property type="match status" value="1"/>
</dbReference>
<gene>
    <name evidence="6" type="ORF">SAMN05421747_10186</name>
</gene>
<feature type="domain" description="Stealth protein CR2 conserved region 2" evidence="4">
    <location>
        <begin position="46"/>
        <end position="157"/>
    </location>
</feature>
<proteinExistence type="inferred from homology"/>
<evidence type="ECO:0000259" key="4">
    <source>
        <dbReference type="Pfam" id="PF11380"/>
    </source>
</evidence>
<name>A0A1I1DU02_9SPHI</name>
<evidence type="ECO:0000313" key="6">
    <source>
        <dbReference type="EMBL" id="SFB78344.1"/>
    </source>
</evidence>
<dbReference type="AlphaFoldDB" id="A0A1I1DU02"/>
<comment type="similarity">
    <text evidence="1">Belongs to the stealth family.</text>
</comment>
<evidence type="ECO:0000313" key="7">
    <source>
        <dbReference type="Proteomes" id="UP000199577"/>
    </source>
</evidence>